<dbReference type="SUPFAM" id="SSF47413">
    <property type="entry name" value="lambda repressor-like DNA-binding domains"/>
    <property type="match status" value="1"/>
</dbReference>
<keyword evidence="1" id="KW-0678">Repressor</keyword>
<dbReference type="CDD" id="cd01392">
    <property type="entry name" value="HTH_LacI"/>
    <property type="match status" value="1"/>
</dbReference>
<evidence type="ECO:0000313" key="7">
    <source>
        <dbReference type="Proteomes" id="UP001059610"/>
    </source>
</evidence>
<keyword evidence="3" id="KW-0238">DNA-binding</keyword>
<gene>
    <name evidence="6" type="primary">cscR</name>
    <name evidence="6" type="ORF">SOASR032_16880</name>
</gene>
<evidence type="ECO:0000256" key="2">
    <source>
        <dbReference type="ARBA" id="ARBA00023015"/>
    </source>
</evidence>
<accession>A0ABQ5LIB5</accession>
<dbReference type="PANTHER" id="PTHR30146:SF151">
    <property type="entry name" value="HTH-TYPE TRANSCRIPTIONAL REPRESSOR CYTR"/>
    <property type="match status" value="1"/>
</dbReference>
<dbReference type="Gene3D" id="3.40.50.2300">
    <property type="match status" value="2"/>
</dbReference>
<evidence type="ECO:0000313" key="6">
    <source>
        <dbReference type="EMBL" id="GKX63119.1"/>
    </source>
</evidence>
<dbReference type="SUPFAM" id="SSF53822">
    <property type="entry name" value="Periplasmic binding protein-like I"/>
    <property type="match status" value="1"/>
</dbReference>
<evidence type="ECO:0000256" key="1">
    <source>
        <dbReference type="ARBA" id="ARBA00022491"/>
    </source>
</evidence>
<dbReference type="RefSeq" id="WP_261821877.1">
    <property type="nucleotide sequence ID" value="NZ_BRLJ01000003.1"/>
</dbReference>
<keyword evidence="4" id="KW-0804">Transcription</keyword>
<evidence type="ECO:0000256" key="4">
    <source>
        <dbReference type="ARBA" id="ARBA00023163"/>
    </source>
</evidence>
<evidence type="ECO:0000259" key="5">
    <source>
        <dbReference type="PROSITE" id="PS50932"/>
    </source>
</evidence>
<dbReference type="Pfam" id="PF00532">
    <property type="entry name" value="Peripla_BP_1"/>
    <property type="match status" value="1"/>
</dbReference>
<dbReference type="Proteomes" id="UP001059610">
    <property type="component" value="Unassembled WGS sequence"/>
</dbReference>
<keyword evidence="2" id="KW-0805">Transcription regulation</keyword>
<sequence length="331" mass="36703">MASLKDVAKLASVSIMTVSRAINNPQKLRAETYLRVKQAIDELNYVPDFSARKIRGDRTVPPSIGVLALDTATTPFSVELLLSLEKTAQQHGWSTFVINLFSDKEAEVAQEQLLSLRPAGIVFTTMGLRKVQIPEKLQDKPLVLANCITDDMSVASYIPDDFQGQYQATKRLIEKGYRRPLCIYLPENILASGPRRAGLELAWREAGLDVSALKQVHITYGEEHYLDTVKMIAQYLTDAGPDFDVLVCGNDRIAFIAYQYLLSRGLRIPQDVAVLGYDNMVGIGDLFLPGLTTVQLPHLEIGRQAALHIIEQRAGLKVEALPCPLLERASI</sequence>
<dbReference type="Pfam" id="PF00356">
    <property type="entry name" value="LacI"/>
    <property type="match status" value="1"/>
</dbReference>
<reference evidence="6" key="1">
    <citation type="submission" date="2022-06" db="EMBL/GenBank/DDBJ databases">
        <title>Draft genome sequences of Pragia fontium str. JCM24417.</title>
        <authorList>
            <person name="Wakabayashi Y."/>
            <person name="Kojima K."/>
        </authorList>
    </citation>
    <scope>NUCLEOTIDE SEQUENCE</scope>
    <source>
        <strain evidence="6">JCM 24417</strain>
    </source>
</reference>
<dbReference type="PANTHER" id="PTHR30146">
    <property type="entry name" value="LACI-RELATED TRANSCRIPTIONAL REPRESSOR"/>
    <property type="match status" value="1"/>
</dbReference>
<dbReference type="InterPro" id="IPR000843">
    <property type="entry name" value="HTH_LacI"/>
</dbReference>
<proteinExistence type="predicted"/>
<dbReference type="InterPro" id="IPR010982">
    <property type="entry name" value="Lambda_DNA-bd_dom_sf"/>
</dbReference>
<dbReference type="EMBL" id="BRLJ01000003">
    <property type="protein sequence ID" value="GKX63119.1"/>
    <property type="molecule type" value="Genomic_DNA"/>
</dbReference>
<dbReference type="Gene3D" id="1.10.260.40">
    <property type="entry name" value="lambda repressor-like DNA-binding domains"/>
    <property type="match status" value="1"/>
</dbReference>
<dbReference type="InterPro" id="IPR028082">
    <property type="entry name" value="Peripla_BP_I"/>
</dbReference>
<name>A0ABQ5LIB5_9GAMM</name>
<dbReference type="PROSITE" id="PS00356">
    <property type="entry name" value="HTH_LACI_1"/>
    <property type="match status" value="1"/>
</dbReference>
<keyword evidence="7" id="KW-1185">Reference proteome</keyword>
<organism evidence="6 7">
    <name type="scientific">Pragia fontium</name>
    <dbReference type="NCBI Taxonomy" id="82985"/>
    <lineage>
        <taxon>Bacteria</taxon>
        <taxon>Pseudomonadati</taxon>
        <taxon>Pseudomonadota</taxon>
        <taxon>Gammaproteobacteria</taxon>
        <taxon>Enterobacterales</taxon>
        <taxon>Budviciaceae</taxon>
        <taxon>Pragia</taxon>
    </lineage>
</organism>
<dbReference type="PROSITE" id="PS50932">
    <property type="entry name" value="HTH_LACI_2"/>
    <property type="match status" value="1"/>
</dbReference>
<evidence type="ECO:0000256" key="3">
    <source>
        <dbReference type="ARBA" id="ARBA00023125"/>
    </source>
</evidence>
<dbReference type="InterPro" id="IPR001761">
    <property type="entry name" value="Peripla_BP/Lac1_sug-bd_dom"/>
</dbReference>
<feature type="domain" description="HTH lacI-type" evidence="5">
    <location>
        <begin position="2"/>
        <end position="56"/>
    </location>
</feature>
<protein>
    <submittedName>
        <fullName evidence="6">Sucrose operon repressor</fullName>
    </submittedName>
</protein>
<dbReference type="CDD" id="cd06288">
    <property type="entry name" value="PBP1_sucrose_transcription_regulator"/>
    <property type="match status" value="1"/>
</dbReference>
<comment type="caution">
    <text evidence="6">The sequence shown here is derived from an EMBL/GenBank/DDBJ whole genome shotgun (WGS) entry which is preliminary data.</text>
</comment>
<dbReference type="SMART" id="SM00354">
    <property type="entry name" value="HTH_LACI"/>
    <property type="match status" value="1"/>
</dbReference>